<dbReference type="Pfam" id="PF02515">
    <property type="entry name" value="CoA_transf_3"/>
    <property type="match status" value="1"/>
</dbReference>
<dbReference type="InterPro" id="IPR044855">
    <property type="entry name" value="CoA-Trfase_III_dom3_sf"/>
</dbReference>
<evidence type="ECO:0000313" key="2">
    <source>
        <dbReference type="EMBL" id="XCG49266.1"/>
    </source>
</evidence>
<accession>A0AAU8CSI2</accession>
<proteinExistence type="predicted"/>
<dbReference type="GO" id="GO:0008410">
    <property type="term" value="F:CoA-transferase activity"/>
    <property type="evidence" value="ECO:0007669"/>
    <property type="project" value="TreeGrafter"/>
</dbReference>
<sequence length="404" mass="43235">MQPTDTQPLSGIKVIDFTQVMLGPSCTQVLADYGADVIKIERPGAGDLSRTSIADDPDGFNNPVFRSLNRNKRSIALDLRKDEAKAVIYDLVRNADVVVNNFRAGVMERMGFGHDRLAEINPRIISAFGSGFGPSGPLSHKGGQDILAQALSGVMARRADEATPMTIYPTALADYTAGMHLVQAILLALMQRDKTGRGQSVSVSLFESMLAMQIQEAAMWLQRQRHLNWAAFPLTGVFETTDGAVVLVGAFKQNPLKDICAALGLPDLSAEPRLSTFAGQAANKPELQAKFRERFASNTTAHWLAKLEEQDLLCAPVLTLSEALDHGQTQSNGSIIEVADAHGSFPLLGSPLTMDESAFQVRHAPPGLGADGRAILEEAGYSAESIEALIASGIVAGEKRGEAA</sequence>
<dbReference type="InterPro" id="IPR023606">
    <property type="entry name" value="CoA-Trfase_III_dom_1_sf"/>
</dbReference>
<dbReference type="InterPro" id="IPR050483">
    <property type="entry name" value="CoA-transferase_III_domain"/>
</dbReference>
<protein>
    <submittedName>
        <fullName evidence="2">CaiB/BaiF CoA-transferase family protein</fullName>
    </submittedName>
</protein>
<dbReference type="RefSeq" id="WP_353643199.1">
    <property type="nucleotide sequence ID" value="NZ_CP159253.1"/>
</dbReference>
<reference evidence="2" key="1">
    <citation type="submission" date="2024-06" db="EMBL/GenBank/DDBJ databases">
        <title>Mesorhizobium karijinii sp. nov., a symbiont of the iconic Swainsona formosa from arid Australia.</title>
        <authorList>
            <person name="Hill Y.J."/>
            <person name="Watkin E.L.J."/>
            <person name="O'Hara G.W."/>
            <person name="Terpolilli J."/>
            <person name="Tye M.L."/>
            <person name="Kohlmeier M.G."/>
        </authorList>
    </citation>
    <scope>NUCLEOTIDE SEQUENCE</scope>
    <source>
        <strain evidence="2">WSM2240</strain>
    </source>
</reference>
<gene>
    <name evidence="2" type="ORF">ABVK50_01085</name>
</gene>
<dbReference type="PANTHER" id="PTHR48207:SF3">
    <property type="entry name" value="SUCCINATE--HYDROXYMETHYLGLUTARATE COA-TRANSFERASE"/>
    <property type="match status" value="1"/>
</dbReference>
<name>A0AAU8CSI2_9HYPH</name>
<dbReference type="Gene3D" id="3.30.1540.10">
    <property type="entry name" value="formyl-coa transferase, domain 3"/>
    <property type="match status" value="1"/>
</dbReference>
<evidence type="ECO:0000256" key="1">
    <source>
        <dbReference type="ARBA" id="ARBA00022679"/>
    </source>
</evidence>
<dbReference type="AlphaFoldDB" id="A0AAU8CSI2"/>
<organism evidence="2">
    <name type="scientific">Mesorhizobium sp. WSM2240</name>
    <dbReference type="NCBI Taxonomy" id="3228851"/>
    <lineage>
        <taxon>Bacteria</taxon>
        <taxon>Pseudomonadati</taxon>
        <taxon>Pseudomonadota</taxon>
        <taxon>Alphaproteobacteria</taxon>
        <taxon>Hyphomicrobiales</taxon>
        <taxon>Phyllobacteriaceae</taxon>
        <taxon>Mesorhizobium</taxon>
    </lineage>
</organism>
<dbReference type="SUPFAM" id="SSF89796">
    <property type="entry name" value="CoA-transferase family III (CaiB/BaiF)"/>
    <property type="match status" value="1"/>
</dbReference>
<dbReference type="EMBL" id="CP159253">
    <property type="protein sequence ID" value="XCG49266.1"/>
    <property type="molecule type" value="Genomic_DNA"/>
</dbReference>
<keyword evidence="1" id="KW-0808">Transferase</keyword>
<dbReference type="InterPro" id="IPR003673">
    <property type="entry name" value="CoA-Trfase_fam_III"/>
</dbReference>
<dbReference type="PANTHER" id="PTHR48207">
    <property type="entry name" value="SUCCINATE--HYDROXYMETHYLGLUTARATE COA-TRANSFERASE"/>
    <property type="match status" value="1"/>
</dbReference>
<dbReference type="Gene3D" id="3.40.50.10540">
    <property type="entry name" value="Crotonobetainyl-coa:carnitine coa-transferase, domain 1"/>
    <property type="match status" value="1"/>
</dbReference>